<accession>A0ACB8SHF6</accession>
<protein>
    <submittedName>
        <fullName evidence="1">Zincin</fullName>
    </submittedName>
</protein>
<evidence type="ECO:0000313" key="1">
    <source>
        <dbReference type="EMBL" id="KAI0055989.1"/>
    </source>
</evidence>
<dbReference type="EMBL" id="MU277273">
    <property type="protein sequence ID" value="KAI0055989.1"/>
    <property type="molecule type" value="Genomic_DNA"/>
</dbReference>
<gene>
    <name evidence="1" type="ORF">BV25DRAFT_1921319</name>
</gene>
<proteinExistence type="predicted"/>
<evidence type="ECO:0000313" key="2">
    <source>
        <dbReference type="Proteomes" id="UP000814140"/>
    </source>
</evidence>
<organism evidence="1 2">
    <name type="scientific">Artomyces pyxidatus</name>
    <dbReference type="NCBI Taxonomy" id="48021"/>
    <lineage>
        <taxon>Eukaryota</taxon>
        <taxon>Fungi</taxon>
        <taxon>Dikarya</taxon>
        <taxon>Basidiomycota</taxon>
        <taxon>Agaricomycotina</taxon>
        <taxon>Agaricomycetes</taxon>
        <taxon>Russulales</taxon>
        <taxon>Auriscalpiaceae</taxon>
        <taxon>Artomyces</taxon>
    </lineage>
</organism>
<name>A0ACB8SHF6_9AGAM</name>
<dbReference type="Proteomes" id="UP000814140">
    <property type="component" value="Unassembled WGS sequence"/>
</dbReference>
<sequence length="260" mass="29300">MHVWEYYTSVQFVEVLSTEESVIRIMFNDNADGSWSFVGRDCLDVKDNEPTMNLYRIGANSGEISPDERGTILHQLGHALGLSHGQQSPAWSGNYDVSDECKAIPYSQEHDSNNTPVDADNYSQLDTMSIMHYPIPRAPTGSPDNDSLSDLDKAYIVIRYPRADHHADPDWTLQKALEKPGVPQTLREKILKMKLKRGIGPDAEDDEDYDAQEVRDLSFRWVRRTSEHKLKTSSDMVRSTSPIGALITDPEHLAISQPIS</sequence>
<keyword evidence="2" id="KW-1185">Reference proteome</keyword>
<comment type="caution">
    <text evidence="1">The sequence shown here is derived from an EMBL/GenBank/DDBJ whole genome shotgun (WGS) entry which is preliminary data.</text>
</comment>
<reference evidence="1" key="1">
    <citation type="submission" date="2021-03" db="EMBL/GenBank/DDBJ databases">
        <authorList>
            <consortium name="DOE Joint Genome Institute"/>
            <person name="Ahrendt S."/>
            <person name="Looney B.P."/>
            <person name="Miyauchi S."/>
            <person name="Morin E."/>
            <person name="Drula E."/>
            <person name="Courty P.E."/>
            <person name="Chicoki N."/>
            <person name="Fauchery L."/>
            <person name="Kohler A."/>
            <person name="Kuo A."/>
            <person name="Labutti K."/>
            <person name="Pangilinan J."/>
            <person name="Lipzen A."/>
            <person name="Riley R."/>
            <person name="Andreopoulos W."/>
            <person name="He G."/>
            <person name="Johnson J."/>
            <person name="Barry K.W."/>
            <person name="Grigoriev I.V."/>
            <person name="Nagy L."/>
            <person name="Hibbett D."/>
            <person name="Henrissat B."/>
            <person name="Matheny P.B."/>
            <person name="Labbe J."/>
            <person name="Martin F."/>
        </authorList>
    </citation>
    <scope>NUCLEOTIDE SEQUENCE</scope>
    <source>
        <strain evidence="1">HHB10654</strain>
    </source>
</reference>
<reference evidence="1" key="2">
    <citation type="journal article" date="2022" name="New Phytol.">
        <title>Evolutionary transition to the ectomycorrhizal habit in the genomes of a hyperdiverse lineage of mushroom-forming fungi.</title>
        <authorList>
            <person name="Looney B."/>
            <person name="Miyauchi S."/>
            <person name="Morin E."/>
            <person name="Drula E."/>
            <person name="Courty P.E."/>
            <person name="Kohler A."/>
            <person name="Kuo A."/>
            <person name="LaButti K."/>
            <person name="Pangilinan J."/>
            <person name="Lipzen A."/>
            <person name="Riley R."/>
            <person name="Andreopoulos W."/>
            <person name="He G."/>
            <person name="Johnson J."/>
            <person name="Nolan M."/>
            <person name="Tritt A."/>
            <person name="Barry K.W."/>
            <person name="Grigoriev I.V."/>
            <person name="Nagy L.G."/>
            <person name="Hibbett D."/>
            <person name="Henrissat B."/>
            <person name="Matheny P.B."/>
            <person name="Labbe J."/>
            <person name="Martin F.M."/>
        </authorList>
    </citation>
    <scope>NUCLEOTIDE SEQUENCE</scope>
    <source>
        <strain evidence="1">HHB10654</strain>
    </source>
</reference>